<sequence>MIAEGDFHVTKMDGPKISMKENEQKEKRIVMDALSQNASSTKHRTFESALPNVSTSLVVTDLHRAISLQPPNPKLLSHSLPNSANSSPMFTSNLMKKKSNGGRSVESPCQASSILKHKCLVQEMHLRRSKSYGEGRAYASLDEFDLWLVKPSTAEQHDNIHHGSFSITEAIKEGPVNGKDMESCEEEGFKCSALCLYLPGFGKAKAVKARKEGSEMGGAISRTVSLEKFECGSWASSALCHEIEGDPMNSYFDLPMELIKCSANDVHAPVTSAFVFEKGLKGVLKTGSSRTSGRKSDTSPLHVGFSTSHTASAASCISPRLRKVKEDFNAFLEAQSA</sequence>
<proteinExistence type="predicted"/>
<dbReference type="AlphaFoldDB" id="A0A8B8KXE3"/>
<reference evidence="1" key="1">
    <citation type="journal article" date="2019" name="Toxins">
        <title>Detection of Abrin-Like and Prepropulchellin-Like Toxin Genes and Transcripts Using Whole Genome Sequencing and Full-Length Transcript Sequencing of Abrus precatorius.</title>
        <authorList>
            <person name="Hovde B.T."/>
            <person name="Daligault H.E."/>
            <person name="Hanschen E.R."/>
            <person name="Kunde Y.A."/>
            <person name="Johnson M.B."/>
            <person name="Starkenburg S.R."/>
            <person name="Johnson S.L."/>
        </authorList>
    </citation>
    <scope>NUCLEOTIDE SEQUENCE [LARGE SCALE GENOMIC DNA]</scope>
</reference>
<dbReference type="GO" id="GO:0080183">
    <property type="term" value="P:response to photooxidative stress"/>
    <property type="evidence" value="ECO:0007669"/>
    <property type="project" value="InterPro"/>
</dbReference>
<organism evidence="1 2">
    <name type="scientific">Abrus precatorius</name>
    <name type="common">Indian licorice</name>
    <name type="synonym">Glycine abrus</name>
    <dbReference type="NCBI Taxonomy" id="3816"/>
    <lineage>
        <taxon>Eukaryota</taxon>
        <taxon>Viridiplantae</taxon>
        <taxon>Streptophyta</taxon>
        <taxon>Embryophyta</taxon>
        <taxon>Tracheophyta</taxon>
        <taxon>Spermatophyta</taxon>
        <taxon>Magnoliopsida</taxon>
        <taxon>eudicotyledons</taxon>
        <taxon>Gunneridae</taxon>
        <taxon>Pentapetalae</taxon>
        <taxon>rosids</taxon>
        <taxon>fabids</taxon>
        <taxon>Fabales</taxon>
        <taxon>Fabaceae</taxon>
        <taxon>Papilionoideae</taxon>
        <taxon>50 kb inversion clade</taxon>
        <taxon>NPAAA clade</taxon>
        <taxon>indigoferoid/millettioid clade</taxon>
        <taxon>Abreae</taxon>
        <taxon>Abrus</taxon>
    </lineage>
</organism>
<dbReference type="PANTHER" id="PTHR33672">
    <property type="entry name" value="YCF3-INTERACTING PROTEIN 1, CHLOROPLASTIC"/>
    <property type="match status" value="1"/>
</dbReference>
<dbReference type="GO" id="GO:0009535">
    <property type="term" value="C:chloroplast thylakoid membrane"/>
    <property type="evidence" value="ECO:0007669"/>
    <property type="project" value="InterPro"/>
</dbReference>
<dbReference type="KEGG" id="aprc:113859443"/>
<keyword evidence="1" id="KW-1185">Reference proteome</keyword>
<protein>
    <submittedName>
        <fullName evidence="2">Uncharacterized protein LOC113859443</fullName>
    </submittedName>
</protein>
<dbReference type="PANTHER" id="PTHR33672:SF24">
    <property type="entry name" value="OS01G0798600 PROTEIN"/>
    <property type="match status" value="1"/>
</dbReference>
<dbReference type="GO" id="GO:0048564">
    <property type="term" value="P:photosystem I assembly"/>
    <property type="evidence" value="ECO:0007669"/>
    <property type="project" value="InterPro"/>
</dbReference>
<evidence type="ECO:0000313" key="2">
    <source>
        <dbReference type="RefSeq" id="XP_027348018.1"/>
    </source>
</evidence>
<accession>A0A8B8KXE3</accession>
<dbReference type="RefSeq" id="XP_027348018.1">
    <property type="nucleotide sequence ID" value="XM_027492217.1"/>
</dbReference>
<evidence type="ECO:0000313" key="1">
    <source>
        <dbReference type="Proteomes" id="UP000694853"/>
    </source>
</evidence>
<dbReference type="GeneID" id="113859443"/>
<dbReference type="InterPro" id="IPR040340">
    <property type="entry name" value="CEST/Y3IP1"/>
</dbReference>
<dbReference type="OrthoDB" id="1880037at2759"/>
<dbReference type="Proteomes" id="UP000694853">
    <property type="component" value="Unplaced"/>
</dbReference>
<gene>
    <name evidence="2" type="primary">LOC113859443</name>
</gene>
<name>A0A8B8KXE3_ABRPR</name>
<reference evidence="2" key="2">
    <citation type="submission" date="2025-08" db="UniProtKB">
        <authorList>
            <consortium name="RefSeq"/>
        </authorList>
    </citation>
    <scope>IDENTIFICATION</scope>
    <source>
        <tissue evidence="2">Young leaves</tissue>
    </source>
</reference>